<keyword evidence="3" id="KW-0203">Cytokinin biosynthesis</keyword>
<keyword evidence="5" id="KW-1185">Reference proteome</keyword>
<dbReference type="STRING" id="402881.Plav_1111"/>
<evidence type="ECO:0000256" key="3">
    <source>
        <dbReference type="RuleBase" id="RU363015"/>
    </source>
</evidence>
<dbReference type="PANTHER" id="PTHR31223:SF70">
    <property type="entry name" value="LOG FAMILY PROTEIN YJL055W"/>
    <property type="match status" value="1"/>
</dbReference>
<dbReference type="HOGENOM" id="CLU_058336_4_0_5"/>
<dbReference type="EC" id="3.2.2.n1" evidence="3"/>
<dbReference type="EMBL" id="CP000774">
    <property type="protein sequence ID" value="ABS62732.1"/>
    <property type="molecule type" value="Genomic_DNA"/>
</dbReference>
<comment type="similarity">
    <text evidence="2 3">Belongs to the LOG family.</text>
</comment>
<dbReference type="InterPro" id="IPR031100">
    <property type="entry name" value="LOG_fam"/>
</dbReference>
<dbReference type="Pfam" id="PF03641">
    <property type="entry name" value="Lysine_decarbox"/>
    <property type="match status" value="1"/>
</dbReference>
<dbReference type="Proteomes" id="UP000006377">
    <property type="component" value="Chromosome"/>
</dbReference>
<dbReference type="Gene3D" id="3.40.50.450">
    <property type="match status" value="1"/>
</dbReference>
<gene>
    <name evidence="4" type="ordered locus">Plav_1111</name>
</gene>
<dbReference type="OrthoDB" id="9801098at2"/>
<evidence type="ECO:0000256" key="1">
    <source>
        <dbReference type="ARBA" id="ARBA00000274"/>
    </source>
</evidence>
<organism evidence="4 5">
    <name type="scientific">Parvibaculum lavamentivorans (strain DS-1 / DSM 13023 / NCIMB 13966)</name>
    <dbReference type="NCBI Taxonomy" id="402881"/>
    <lineage>
        <taxon>Bacteria</taxon>
        <taxon>Pseudomonadati</taxon>
        <taxon>Pseudomonadota</taxon>
        <taxon>Alphaproteobacteria</taxon>
        <taxon>Hyphomicrobiales</taxon>
        <taxon>Parvibaculaceae</taxon>
        <taxon>Parvibaculum</taxon>
    </lineage>
</organism>
<reference evidence="4 5" key="1">
    <citation type="journal article" date="2011" name="Stand. Genomic Sci.">
        <title>Complete genome sequence of Parvibaculum lavamentivorans type strain (DS-1(T)).</title>
        <authorList>
            <person name="Schleheck D."/>
            <person name="Weiss M."/>
            <person name="Pitluck S."/>
            <person name="Bruce D."/>
            <person name="Land M.L."/>
            <person name="Han S."/>
            <person name="Saunders E."/>
            <person name="Tapia R."/>
            <person name="Detter C."/>
            <person name="Brettin T."/>
            <person name="Han J."/>
            <person name="Woyke T."/>
            <person name="Goodwin L."/>
            <person name="Pennacchio L."/>
            <person name="Nolan M."/>
            <person name="Cook A.M."/>
            <person name="Kjelleberg S."/>
            <person name="Thomas T."/>
        </authorList>
    </citation>
    <scope>NUCLEOTIDE SEQUENCE [LARGE SCALE GENOMIC DNA]</scope>
    <source>
        <strain evidence="5">DS-1 / DSM 13023 / NCIMB 13966</strain>
    </source>
</reference>
<dbReference type="KEGG" id="pla:Plav_1111"/>
<evidence type="ECO:0000313" key="4">
    <source>
        <dbReference type="EMBL" id="ABS62732.1"/>
    </source>
</evidence>
<evidence type="ECO:0000256" key="2">
    <source>
        <dbReference type="ARBA" id="ARBA00006763"/>
    </source>
</evidence>
<dbReference type="NCBIfam" id="TIGR00730">
    <property type="entry name" value="Rossman fold protein, TIGR00730 family"/>
    <property type="match status" value="1"/>
</dbReference>
<accession>A7HS49</accession>
<dbReference type="GO" id="GO:0009691">
    <property type="term" value="P:cytokinin biosynthetic process"/>
    <property type="evidence" value="ECO:0007669"/>
    <property type="project" value="UniProtKB-UniRule"/>
</dbReference>
<dbReference type="SUPFAM" id="SSF102405">
    <property type="entry name" value="MCP/YpsA-like"/>
    <property type="match status" value="1"/>
</dbReference>
<dbReference type="eggNOG" id="COG1611">
    <property type="taxonomic scope" value="Bacteria"/>
</dbReference>
<protein>
    <recommendedName>
        <fullName evidence="3">Cytokinin riboside 5'-monophosphate phosphoribohydrolase</fullName>
        <ecNumber evidence="3">3.2.2.n1</ecNumber>
    </recommendedName>
</protein>
<dbReference type="PANTHER" id="PTHR31223">
    <property type="entry name" value="LOG FAMILY PROTEIN YJL055W"/>
    <property type="match status" value="1"/>
</dbReference>
<dbReference type="InterPro" id="IPR005269">
    <property type="entry name" value="LOG"/>
</dbReference>
<dbReference type="GO" id="GO:0005829">
    <property type="term" value="C:cytosol"/>
    <property type="evidence" value="ECO:0007669"/>
    <property type="project" value="TreeGrafter"/>
</dbReference>
<sequence>MKLSSLCVYCGSSTGKEPAFMEAGDRFGHIMAQSKVKLVYGGGGIGVMGAVARAVLAGGGQVTGIIPKFLTEVEVEFKEVTELIVTESMHARKQLMFERSQGFVALPGGIGTVEETIEMLTWAQLGRHSYPIVIANINGFWDPLIELLDHIIKAGFARSDIRRIYSVVDRVEDIIPRVEASL</sequence>
<evidence type="ECO:0000313" key="5">
    <source>
        <dbReference type="Proteomes" id="UP000006377"/>
    </source>
</evidence>
<dbReference type="AlphaFoldDB" id="A7HS49"/>
<keyword evidence="3" id="KW-0378">Hydrolase</keyword>
<comment type="catalytic activity">
    <reaction evidence="1">
        <text>AMP + H2O = D-ribose 5-phosphate + adenine</text>
        <dbReference type="Rhea" id="RHEA:20129"/>
        <dbReference type="ChEBI" id="CHEBI:15377"/>
        <dbReference type="ChEBI" id="CHEBI:16708"/>
        <dbReference type="ChEBI" id="CHEBI:78346"/>
        <dbReference type="ChEBI" id="CHEBI:456215"/>
        <dbReference type="EC" id="3.2.2.4"/>
    </reaction>
</comment>
<proteinExistence type="inferred from homology"/>
<dbReference type="RefSeq" id="WP_012109989.1">
    <property type="nucleotide sequence ID" value="NC_009719.1"/>
</dbReference>
<dbReference type="GO" id="GO:0008714">
    <property type="term" value="F:AMP nucleosidase activity"/>
    <property type="evidence" value="ECO:0007669"/>
    <property type="project" value="UniProtKB-EC"/>
</dbReference>
<name>A7HS49_PARL1</name>